<keyword evidence="4" id="KW-1185">Reference proteome</keyword>
<accession>A0ABW6MCS5</accession>
<keyword evidence="2" id="KW-1133">Transmembrane helix</keyword>
<comment type="caution">
    <text evidence="3">The sequence shown here is derived from an EMBL/GenBank/DDBJ whole genome shotgun (WGS) entry which is preliminary data.</text>
</comment>
<name>A0ABW6MCS5_9ACTN</name>
<evidence type="ECO:0000256" key="1">
    <source>
        <dbReference type="SAM" id="MobiDB-lite"/>
    </source>
</evidence>
<dbReference type="InterPro" id="IPR001646">
    <property type="entry name" value="5peptide_repeat"/>
</dbReference>
<protein>
    <submittedName>
        <fullName evidence="3">Pentapeptide repeat-containing protein</fullName>
    </submittedName>
</protein>
<reference evidence="3 4" key="1">
    <citation type="submission" date="2024-10" db="EMBL/GenBank/DDBJ databases">
        <title>The Natural Products Discovery Center: Release of the First 8490 Sequenced Strains for Exploring Actinobacteria Biosynthetic Diversity.</title>
        <authorList>
            <person name="Kalkreuter E."/>
            <person name="Kautsar S.A."/>
            <person name="Yang D."/>
            <person name="Bader C.D."/>
            <person name="Teijaro C.N."/>
            <person name="Fluegel L."/>
            <person name="Davis C.M."/>
            <person name="Simpson J.R."/>
            <person name="Lauterbach L."/>
            <person name="Steele A.D."/>
            <person name="Gui C."/>
            <person name="Meng S."/>
            <person name="Li G."/>
            <person name="Viehrig K."/>
            <person name="Ye F."/>
            <person name="Su P."/>
            <person name="Kiefer A.F."/>
            <person name="Nichols A."/>
            <person name="Cepeda A.J."/>
            <person name="Yan W."/>
            <person name="Fan B."/>
            <person name="Jiang Y."/>
            <person name="Adhikari A."/>
            <person name="Zheng C.-J."/>
            <person name="Schuster L."/>
            <person name="Cowan T.M."/>
            <person name="Smanski M.J."/>
            <person name="Chevrette M.G."/>
            <person name="De Carvalho L.P.S."/>
            <person name="Shen B."/>
        </authorList>
    </citation>
    <scope>NUCLEOTIDE SEQUENCE [LARGE SCALE GENOMIC DNA]</scope>
    <source>
        <strain evidence="3 4">NPDC006488</strain>
    </source>
</reference>
<feature type="compositionally biased region" description="Basic residues" evidence="1">
    <location>
        <begin position="9"/>
        <end position="26"/>
    </location>
</feature>
<keyword evidence="2" id="KW-0812">Transmembrane</keyword>
<gene>
    <name evidence="3" type="ORF">ACFYNQ_34030</name>
</gene>
<evidence type="ECO:0000313" key="4">
    <source>
        <dbReference type="Proteomes" id="UP001601303"/>
    </source>
</evidence>
<evidence type="ECO:0000256" key="2">
    <source>
        <dbReference type="SAM" id="Phobius"/>
    </source>
</evidence>
<dbReference type="Gene3D" id="2.160.20.80">
    <property type="entry name" value="E3 ubiquitin-protein ligase SopA"/>
    <property type="match status" value="2"/>
</dbReference>
<dbReference type="PANTHER" id="PTHR14136">
    <property type="entry name" value="BTB_POZ DOMAIN-CONTAINING PROTEIN KCTD9"/>
    <property type="match status" value="1"/>
</dbReference>
<dbReference type="PANTHER" id="PTHR14136:SF17">
    <property type="entry name" value="BTB_POZ DOMAIN-CONTAINING PROTEIN KCTD9"/>
    <property type="match status" value="1"/>
</dbReference>
<feature type="transmembrane region" description="Helical" evidence="2">
    <location>
        <begin position="43"/>
        <end position="64"/>
    </location>
</feature>
<dbReference type="InterPro" id="IPR051082">
    <property type="entry name" value="Pentapeptide-BTB/POZ_domain"/>
</dbReference>
<evidence type="ECO:0000313" key="3">
    <source>
        <dbReference type="EMBL" id="MFE9603569.1"/>
    </source>
</evidence>
<dbReference type="EMBL" id="JBIAHM010000013">
    <property type="protein sequence ID" value="MFE9603569.1"/>
    <property type="molecule type" value="Genomic_DNA"/>
</dbReference>
<organism evidence="3 4">
    <name type="scientific">Streptomyces hokutonensis</name>
    <dbReference type="NCBI Taxonomy" id="1306990"/>
    <lineage>
        <taxon>Bacteria</taxon>
        <taxon>Bacillati</taxon>
        <taxon>Actinomycetota</taxon>
        <taxon>Actinomycetes</taxon>
        <taxon>Kitasatosporales</taxon>
        <taxon>Streptomycetaceae</taxon>
        <taxon>Streptomyces</taxon>
    </lineage>
</organism>
<keyword evidence="2" id="KW-0472">Membrane</keyword>
<sequence>MRSNFGTGRLRRITHRRTDRQGRRRGREPGQRGDGGTGRAERIGLLVAALPGLTALVALLFTWLSVDQSRTELRIAQQGQITNRFTAAINNLGSNSEDVRLGGIYALQRIMLDSARDHPAIVSVLSAYARRHARVPASGFVKERQSIAESLESPVRPSTDVQAVLSVLADRSADHDKQAGLDLRRTDLRGAEVFGRGQTPKSRAAFRAADFNGADLRHSTFYGVDLRNAGFFQSNLAAARFDHVDLSHASMESVDLTRTTIWHANLTKADLNYAKLHEAQLDWGVNLTKANLLTANLTDALLDDANLSNAALIGANLRGASLTDANLHGARLSNVDQEALSDEFGWYIDKNGSLSKADLTGADLTNADLRGVDLTEATLIDADLRGAKLAGVKLTRAKLDGVRGLPPSLRP</sequence>
<dbReference type="RefSeq" id="WP_388112252.1">
    <property type="nucleotide sequence ID" value="NZ_JBIAHM010000013.1"/>
</dbReference>
<proteinExistence type="predicted"/>
<feature type="region of interest" description="Disordered" evidence="1">
    <location>
        <begin position="1"/>
        <end position="38"/>
    </location>
</feature>
<dbReference type="SUPFAM" id="SSF141571">
    <property type="entry name" value="Pentapeptide repeat-like"/>
    <property type="match status" value="2"/>
</dbReference>
<dbReference type="Pfam" id="PF00805">
    <property type="entry name" value="Pentapeptide"/>
    <property type="match status" value="3"/>
</dbReference>
<dbReference type="Proteomes" id="UP001601303">
    <property type="component" value="Unassembled WGS sequence"/>
</dbReference>